<dbReference type="GO" id="GO:0006006">
    <property type="term" value="P:glucose metabolic process"/>
    <property type="evidence" value="ECO:0007669"/>
    <property type="project" value="InterPro"/>
</dbReference>
<evidence type="ECO:0000313" key="14">
    <source>
        <dbReference type="Proteomes" id="UP000214365"/>
    </source>
</evidence>
<feature type="binding site" evidence="9">
    <location>
        <position position="149"/>
    </location>
    <ligand>
        <name>NAD(+)</name>
        <dbReference type="ChEBI" id="CHEBI:57540"/>
    </ligand>
</feature>
<comment type="pathway">
    <text evidence="2">Carbohydrate biosynthesis; Calvin cycle.</text>
</comment>
<evidence type="ECO:0000313" key="13">
    <source>
        <dbReference type="EMBL" id="OKL59646.1"/>
    </source>
</evidence>
<feature type="domain" description="Glyceraldehyde 3-phosphate dehydrogenase NAD(P) binding" evidence="12">
    <location>
        <begin position="27"/>
        <end position="181"/>
    </location>
</feature>
<reference evidence="13 14" key="1">
    <citation type="submission" date="2015-06" db="EMBL/GenBank/DDBJ databases">
        <title>Talaromyces atroroseus IBT 11181 draft genome.</title>
        <authorList>
            <person name="Rasmussen K.B."/>
            <person name="Rasmussen S."/>
            <person name="Petersen B."/>
            <person name="Sicheritz-Ponten T."/>
            <person name="Mortensen U.H."/>
            <person name="Thrane U."/>
        </authorList>
    </citation>
    <scope>NUCLEOTIDE SEQUENCE [LARGE SCALE GENOMIC DNA]</scope>
    <source>
        <strain evidence="13 14">IBT 11181</strain>
    </source>
</reference>
<feature type="site" description="Activates thiol group during catalysis" evidence="10">
    <location>
        <position position="208"/>
    </location>
</feature>
<dbReference type="Pfam" id="PF02800">
    <property type="entry name" value="Gp_dh_C"/>
    <property type="match status" value="1"/>
</dbReference>
<dbReference type="GO" id="GO:0004365">
    <property type="term" value="F:glyceraldehyde-3-phosphate dehydrogenase (NAD+) (phosphorylating) activity"/>
    <property type="evidence" value="ECO:0007669"/>
    <property type="project" value="TreeGrafter"/>
</dbReference>
<dbReference type="InterPro" id="IPR036291">
    <property type="entry name" value="NAD(P)-bd_dom_sf"/>
</dbReference>
<keyword evidence="9" id="KW-0547">Nucleotide-binding</keyword>
<dbReference type="SMART" id="SM00846">
    <property type="entry name" value="Gp_dh_N"/>
    <property type="match status" value="1"/>
</dbReference>
<evidence type="ECO:0000256" key="1">
    <source>
        <dbReference type="ARBA" id="ARBA00004869"/>
    </source>
</evidence>
<dbReference type="EMBL" id="LFMY01000007">
    <property type="protein sequence ID" value="OKL59646.1"/>
    <property type="molecule type" value="Genomic_DNA"/>
</dbReference>
<evidence type="ECO:0000256" key="7">
    <source>
        <dbReference type="PIRSR" id="PIRSR000149-1"/>
    </source>
</evidence>
<dbReference type="CDD" id="cd05214">
    <property type="entry name" value="GAPDH_I_N"/>
    <property type="match status" value="1"/>
</dbReference>
<feature type="binding site" evidence="8">
    <location>
        <begin position="180"/>
        <end position="182"/>
    </location>
    <ligand>
        <name>D-glyceraldehyde 3-phosphate</name>
        <dbReference type="ChEBI" id="CHEBI:59776"/>
    </ligand>
</feature>
<feature type="binding site" evidence="9">
    <location>
        <position position="106"/>
    </location>
    <ligand>
        <name>NAD(+)</name>
        <dbReference type="ChEBI" id="CHEBI:57540"/>
    </ligand>
</feature>
<evidence type="ECO:0000256" key="6">
    <source>
        <dbReference type="ARBA" id="ARBA00052787"/>
    </source>
</evidence>
<protein>
    <recommendedName>
        <fullName evidence="12">Glyceraldehyde 3-phosphate dehydrogenase NAD(P) binding domain-containing protein</fullName>
    </recommendedName>
</protein>
<proteinExistence type="inferred from homology"/>
<dbReference type="Gene3D" id="3.40.50.720">
    <property type="entry name" value="NAD(P)-binding Rossmann-like Domain"/>
    <property type="match status" value="1"/>
</dbReference>
<evidence type="ECO:0000256" key="9">
    <source>
        <dbReference type="PIRSR" id="PIRSR000149-3"/>
    </source>
</evidence>
<dbReference type="InterPro" id="IPR020829">
    <property type="entry name" value="GlycerAld_3-P_DH_cat"/>
</dbReference>
<dbReference type="GO" id="GO:0006096">
    <property type="term" value="P:glycolytic process"/>
    <property type="evidence" value="ECO:0007669"/>
    <property type="project" value="UniProtKB-UniPathway"/>
</dbReference>
<comment type="caution">
    <text evidence="13">The sequence shown here is derived from an EMBL/GenBank/DDBJ whole genome shotgun (WGS) entry which is preliminary data.</text>
</comment>
<evidence type="ECO:0000256" key="4">
    <source>
        <dbReference type="ARBA" id="ARBA00023002"/>
    </source>
</evidence>
<gene>
    <name evidence="13" type="ORF">UA08_05316</name>
</gene>
<dbReference type="RefSeq" id="XP_020119767.1">
    <property type="nucleotide sequence ID" value="XM_020267625.1"/>
</dbReference>
<dbReference type="SUPFAM" id="SSF55347">
    <property type="entry name" value="Glyceraldehyde-3-phosphate dehydrogenase-like, C-terminal domain"/>
    <property type="match status" value="1"/>
</dbReference>
<dbReference type="FunFam" id="3.40.50.720:FF:000001">
    <property type="entry name" value="Glyceraldehyde-3-phosphate dehydrogenase"/>
    <property type="match status" value="1"/>
</dbReference>
<dbReference type="CDD" id="cd18126">
    <property type="entry name" value="GAPDH_I_C"/>
    <property type="match status" value="1"/>
</dbReference>
<evidence type="ECO:0000256" key="10">
    <source>
        <dbReference type="PIRSR" id="PIRSR000149-4"/>
    </source>
</evidence>
<dbReference type="STRING" id="1441469.A0A225AXD5"/>
<keyword evidence="14" id="KW-1185">Reference proteome</keyword>
<dbReference type="GO" id="GO:0005829">
    <property type="term" value="C:cytosol"/>
    <property type="evidence" value="ECO:0007669"/>
    <property type="project" value="TreeGrafter"/>
</dbReference>
<feature type="binding site" evidence="8">
    <location>
        <position position="263"/>
    </location>
    <ligand>
        <name>D-glyceraldehyde 3-phosphate</name>
        <dbReference type="ChEBI" id="CHEBI:59776"/>
    </ligand>
</feature>
<dbReference type="InterPro" id="IPR006424">
    <property type="entry name" value="Glyceraldehyde-3-P_DH_1"/>
</dbReference>
<evidence type="ECO:0000256" key="3">
    <source>
        <dbReference type="ARBA" id="ARBA00007406"/>
    </source>
</evidence>
<feature type="active site" description="Nucleophile" evidence="7">
    <location>
        <position position="181"/>
    </location>
</feature>
<comment type="catalytic activity">
    <reaction evidence="6">
        <text>D-glyceraldehyde 3-phosphate + phosphate + NADP(+) = (2R)-3-phospho-glyceroyl phosphate + NADPH + H(+)</text>
        <dbReference type="Rhea" id="RHEA:10296"/>
        <dbReference type="ChEBI" id="CHEBI:15378"/>
        <dbReference type="ChEBI" id="CHEBI:43474"/>
        <dbReference type="ChEBI" id="CHEBI:57604"/>
        <dbReference type="ChEBI" id="CHEBI:57783"/>
        <dbReference type="ChEBI" id="CHEBI:58349"/>
        <dbReference type="ChEBI" id="CHEBI:59776"/>
        <dbReference type="EC" id="1.2.1.13"/>
    </reaction>
</comment>
<dbReference type="GO" id="GO:0050661">
    <property type="term" value="F:NADP binding"/>
    <property type="evidence" value="ECO:0007669"/>
    <property type="project" value="InterPro"/>
</dbReference>
<dbReference type="SUPFAM" id="SSF51735">
    <property type="entry name" value="NAD(P)-binding Rossmann-fold domains"/>
    <property type="match status" value="1"/>
</dbReference>
<dbReference type="Gene3D" id="3.30.360.10">
    <property type="entry name" value="Dihydrodipicolinate Reductase, domain 2"/>
    <property type="match status" value="1"/>
</dbReference>
<dbReference type="PANTHER" id="PTHR10836">
    <property type="entry name" value="GLYCERALDEHYDE 3-PHOSPHATE DEHYDROGENASE"/>
    <property type="match status" value="1"/>
</dbReference>
<dbReference type="Pfam" id="PF00044">
    <property type="entry name" value="Gp_dh_N"/>
    <property type="match status" value="1"/>
</dbReference>
<feature type="binding site" evidence="8">
    <location>
        <begin position="240"/>
        <end position="241"/>
    </location>
    <ligand>
        <name>D-glyceraldehyde 3-phosphate</name>
        <dbReference type="ChEBI" id="CHEBI:59776"/>
    </ligand>
</feature>
<dbReference type="FunFam" id="3.30.360.10:FF:000002">
    <property type="entry name" value="Glyceraldehyde-3-phosphate dehydrogenase"/>
    <property type="match status" value="1"/>
</dbReference>
<feature type="binding site" evidence="9">
    <location>
        <begin position="36"/>
        <end position="37"/>
    </location>
    <ligand>
        <name>NAD(+)</name>
        <dbReference type="ChEBI" id="CHEBI:57540"/>
    </ligand>
</feature>
<dbReference type="InterPro" id="IPR020828">
    <property type="entry name" value="GlycerAld_3-P_DH_NAD(P)-bd"/>
</dbReference>
<organism evidence="13 14">
    <name type="scientific">Talaromyces atroroseus</name>
    <dbReference type="NCBI Taxonomy" id="1441469"/>
    <lineage>
        <taxon>Eukaryota</taxon>
        <taxon>Fungi</taxon>
        <taxon>Dikarya</taxon>
        <taxon>Ascomycota</taxon>
        <taxon>Pezizomycotina</taxon>
        <taxon>Eurotiomycetes</taxon>
        <taxon>Eurotiomycetidae</taxon>
        <taxon>Eurotiales</taxon>
        <taxon>Trichocomaceae</taxon>
        <taxon>Talaromyces</taxon>
        <taxon>Talaromyces sect. Trachyspermi</taxon>
    </lineage>
</organism>
<dbReference type="GO" id="GO:0051287">
    <property type="term" value="F:NAD binding"/>
    <property type="evidence" value="ECO:0007669"/>
    <property type="project" value="InterPro"/>
</dbReference>
<feature type="binding site" evidence="8">
    <location>
        <position position="211"/>
    </location>
    <ligand>
        <name>D-glyceraldehyde 3-phosphate</name>
        <dbReference type="ChEBI" id="CHEBI:59776"/>
    </ligand>
</feature>
<dbReference type="OrthoDB" id="1152826at2759"/>
<dbReference type="PIRSF" id="PIRSF000149">
    <property type="entry name" value="GAP_DH"/>
    <property type="match status" value="1"/>
</dbReference>
<dbReference type="AlphaFoldDB" id="A0A225AXD5"/>
<dbReference type="InterPro" id="IPR020831">
    <property type="entry name" value="GlycerAld/Erythrose_P_DH"/>
</dbReference>
<dbReference type="Proteomes" id="UP000214365">
    <property type="component" value="Unassembled WGS sequence"/>
</dbReference>
<evidence type="ECO:0000256" key="2">
    <source>
        <dbReference type="ARBA" id="ARBA00005215"/>
    </source>
</evidence>
<dbReference type="PRINTS" id="PR00078">
    <property type="entry name" value="G3PDHDRGNASE"/>
</dbReference>
<dbReference type="NCBIfam" id="TIGR01534">
    <property type="entry name" value="GAPDH-I"/>
    <property type="match status" value="1"/>
</dbReference>
<comment type="pathway">
    <text evidence="1">Carbohydrate degradation; glycolysis; pyruvate from D-glyceraldehyde 3-phosphate: step 1/5.</text>
</comment>
<evidence type="ECO:0000259" key="12">
    <source>
        <dbReference type="SMART" id="SM00846"/>
    </source>
</evidence>
<sequence>MAPLIDNNVPSFPSTVAGTNFRFSAASKIGINGFGRIGRNVLRASLLRSDVDVVAINHTCATAKDLIHLIRFDSTLGSMHPGIRIVIENEHLITVGGKHIRLISERDPKNIDWHSLGIDYVVESTGKFTKRSAALEHVTLGRARRVIISAPNSDSSAYVFGVNSDKYFPDEDNNVISCASCTTNCVTPVLKVLNDNFGVEQGLLTTVHASTQSQNVLDGYNKKNPRLGRTVFDNIIPTTTGAAKAIATVLPELQGRITGVSIRVPTPSVSMIDLTVDTTKPTSLKEILDAFQLASKTYLAGVLSVCEEELFSSDFKGNPSSAVVDAAACIELNSQFFKMIAWYDNEWGYSNRLLDLAVLLNKGAREYLQYDHCQDVIYYSRKAELLMV</sequence>
<keyword evidence="5" id="KW-0324">Glycolysis</keyword>
<dbReference type="UniPathway" id="UPA00109">
    <property type="reaction ID" value="UER00184"/>
</dbReference>
<evidence type="ECO:0000256" key="5">
    <source>
        <dbReference type="ARBA" id="ARBA00023152"/>
    </source>
</evidence>
<comment type="similarity">
    <text evidence="3 11">Belongs to the glyceraldehyde-3-phosphate dehydrogenase family.</text>
</comment>
<dbReference type="GO" id="GO:0047100">
    <property type="term" value="F:glyceraldehyde-3-phosphate dehydrogenase (NADP+) (phosphorylating) activity"/>
    <property type="evidence" value="ECO:0007669"/>
    <property type="project" value="UniProtKB-EC"/>
</dbReference>
<keyword evidence="4" id="KW-0560">Oxidoreductase</keyword>
<dbReference type="PANTHER" id="PTHR10836:SF134">
    <property type="entry name" value="GLYCERALDEHYDE-3-PHOSPHATE DEHYDROGENASE (PHOSPHORYLATING)"/>
    <property type="match status" value="1"/>
</dbReference>
<name>A0A225AXD5_TALAT</name>
<dbReference type="GeneID" id="31005072"/>
<feature type="binding site" evidence="9">
    <location>
        <position position="345"/>
    </location>
    <ligand>
        <name>NAD(+)</name>
        <dbReference type="ChEBI" id="CHEBI:57540"/>
    </ligand>
</feature>
<evidence type="ECO:0000256" key="11">
    <source>
        <dbReference type="RuleBase" id="RU000397"/>
    </source>
</evidence>
<evidence type="ECO:0000256" key="8">
    <source>
        <dbReference type="PIRSR" id="PIRSR000149-2"/>
    </source>
</evidence>
<accession>A0A225AXD5</accession>
<keyword evidence="9" id="KW-0520">NAD</keyword>